<evidence type="ECO:0000313" key="3">
    <source>
        <dbReference type="EMBL" id="GET23052.1"/>
    </source>
</evidence>
<dbReference type="Proteomes" id="UP000396862">
    <property type="component" value="Unassembled WGS sequence"/>
</dbReference>
<dbReference type="Gene3D" id="3.30.950.30">
    <property type="entry name" value="Schlafen, AAA domain"/>
    <property type="match status" value="1"/>
</dbReference>
<keyword evidence="1" id="KW-1133">Transmembrane helix</keyword>
<sequence>MFDMKKYFKSLFIWQLIGGGFFMLVLAPLLIATYQYELSGHKSSFQDIVSHIYQVYFPPEDIGIFFTDLALLIVGIVFATIFYRYKIKKKGKAPGATEIFKLIEKGENERVEFKSSLRHDYRQVKTDKNLEHIILKSIAGFLNGKGGTLIIGVDDYGEVLGLANDYWSLKKKNKDGFEQRLMLIISNAFGKDICSKIHVSFHEIKDKEICSLFIERSKRPVYFKDNNQTVFYLRTGNVTNPLSTSETVEYLHSKKLKKF</sequence>
<proteinExistence type="predicted"/>
<dbReference type="EMBL" id="BLAU01000001">
    <property type="protein sequence ID" value="GET23052.1"/>
    <property type="molecule type" value="Genomic_DNA"/>
</dbReference>
<keyword evidence="1" id="KW-0472">Membrane</keyword>
<accession>A0ABQ0ZNL0</accession>
<feature type="domain" description="Schlafen AlbA-2" evidence="2">
    <location>
        <begin position="107"/>
        <end position="242"/>
    </location>
</feature>
<dbReference type="PANTHER" id="PTHR30595">
    <property type="entry name" value="GLPR-RELATED TRANSCRIPTIONAL REPRESSOR"/>
    <property type="match status" value="1"/>
</dbReference>
<feature type="transmembrane region" description="Helical" evidence="1">
    <location>
        <begin position="62"/>
        <end position="83"/>
    </location>
</feature>
<reference evidence="3 4" key="1">
    <citation type="submission" date="2019-10" db="EMBL/GenBank/DDBJ databases">
        <title>Prolixibacter strains distinguished by the presence of nitrate reductase genes were adept at nitrate-dependent anaerobic corrosion of metallic iron and carbon steel.</title>
        <authorList>
            <person name="Iino T."/>
            <person name="Shono N."/>
            <person name="Ito K."/>
            <person name="Nakamura R."/>
            <person name="Sueoka K."/>
            <person name="Harayama S."/>
            <person name="Ohkuma M."/>
        </authorList>
    </citation>
    <scope>NUCLEOTIDE SEQUENCE [LARGE SCALE GENOMIC DNA]</scope>
    <source>
        <strain evidence="3 4">MIC1-1</strain>
    </source>
</reference>
<feature type="transmembrane region" description="Helical" evidence="1">
    <location>
        <begin position="12"/>
        <end position="34"/>
    </location>
</feature>
<evidence type="ECO:0000256" key="1">
    <source>
        <dbReference type="SAM" id="Phobius"/>
    </source>
</evidence>
<comment type="caution">
    <text evidence="3">The sequence shown here is derived from an EMBL/GenBank/DDBJ whole genome shotgun (WGS) entry which is preliminary data.</text>
</comment>
<dbReference type="Pfam" id="PF04326">
    <property type="entry name" value="SLFN_AlbA_2"/>
    <property type="match status" value="1"/>
</dbReference>
<dbReference type="InterPro" id="IPR007421">
    <property type="entry name" value="Schlafen_AlbA_2_dom"/>
</dbReference>
<dbReference type="InterPro" id="IPR038461">
    <property type="entry name" value="Schlafen_AlbA_2_dom_sf"/>
</dbReference>
<name>A0ABQ0ZNL0_9BACT</name>
<evidence type="ECO:0000259" key="2">
    <source>
        <dbReference type="Pfam" id="PF04326"/>
    </source>
</evidence>
<keyword evidence="1" id="KW-0812">Transmembrane</keyword>
<evidence type="ECO:0000313" key="4">
    <source>
        <dbReference type="Proteomes" id="UP000396862"/>
    </source>
</evidence>
<organism evidence="3 4">
    <name type="scientific">Prolixibacter denitrificans</name>
    <dbReference type="NCBI Taxonomy" id="1541063"/>
    <lineage>
        <taxon>Bacteria</taxon>
        <taxon>Pseudomonadati</taxon>
        <taxon>Bacteroidota</taxon>
        <taxon>Bacteroidia</taxon>
        <taxon>Marinilabiliales</taxon>
        <taxon>Prolixibacteraceae</taxon>
        <taxon>Prolixibacter</taxon>
    </lineage>
</organism>
<gene>
    <name evidence="3" type="ORF">JCM18694_32980</name>
</gene>
<keyword evidence="4" id="KW-1185">Reference proteome</keyword>
<protein>
    <recommendedName>
        <fullName evidence="2">Schlafen AlbA-2 domain-containing protein</fullName>
    </recommendedName>
</protein>
<dbReference type="PANTHER" id="PTHR30595:SF6">
    <property type="entry name" value="SCHLAFEN ALBA-2 DOMAIN-CONTAINING PROTEIN"/>
    <property type="match status" value="1"/>
</dbReference>